<dbReference type="AlphaFoldDB" id="A0A517MUC2"/>
<accession>A0A517MUC2</accession>
<dbReference type="EMBL" id="CP036263">
    <property type="protein sequence ID" value="QDS98483.1"/>
    <property type="molecule type" value="Genomic_DNA"/>
</dbReference>
<dbReference type="Proteomes" id="UP000319852">
    <property type="component" value="Chromosome"/>
</dbReference>
<sequence length="73" mass="8375">MNIASCLFEFQKLNHRCLTDQTQGIDLTNGYWGQILSSSGRSGRPFFTIQFKAIEVQKTPIPFLFLGFVCLWN</sequence>
<evidence type="ECO:0000313" key="2">
    <source>
        <dbReference type="Proteomes" id="UP000319852"/>
    </source>
</evidence>
<proteinExistence type="predicted"/>
<organism evidence="1 2">
    <name type="scientific">Adhaeretor mobilis</name>
    <dbReference type="NCBI Taxonomy" id="1930276"/>
    <lineage>
        <taxon>Bacteria</taxon>
        <taxon>Pseudomonadati</taxon>
        <taxon>Planctomycetota</taxon>
        <taxon>Planctomycetia</taxon>
        <taxon>Pirellulales</taxon>
        <taxon>Lacipirellulaceae</taxon>
        <taxon>Adhaeretor</taxon>
    </lineage>
</organism>
<dbReference type="KEGG" id="amob:HG15A2_17630"/>
<protein>
    <submittedName>
        <fullName evidence="1">Uncharacterized protein</fullName>
    </submittedName>
</protein>
<name>A0A517MUC2_9BACT</name>
<gene>
    <name evidence="1" type="ORF">HG15A2_17630</name>
</gene>
<reference evidence="1 2" key="1">
    <citation type="submission" date="2019-02" db="EMBL/GenBank/DDBJ databases">
        <title>Deep-cultivation of Planctomycetes and their phenomic and genomic characterization uncovers novel biology.</title>
        <authorList>
            <person name="Wiegand S."/>
            <person name="Jogler M."/>
            <person name="Boedeker C."/>
            <person name="Pinto D."/>
            <person name="Vollmers J."/>
            <person name="Rivas-Marin E."/>
            <person name="Kohn T."/>
            <person name="Peeters S.H."/>
            <person name="Heuer A."/>
            <person name="Rast P."/>
            <person name="Oberbeckmann S."/>
            <person name="Bunk B."/>
            <person name="Jeske O."/>
            <person name="Meyerdierks A."/>
            <person name="Storesund J.E."/>
            <person name="Kallscheuer N."/>
            <person name="Luecker S."/>
            <person name="Lage O.M."/>
            <person name="Pohl T."/>
            <person name="Merkel B.J."/>
            <person name="Hornburger P."/>
            <person name="Mueller R.-W."/>
            <person name="Bruemmer F."/>
            <person name="Labrenz M."/>
            <person name="Spormann A.M."/>
            <person name="Op den Camp H."/>
            <person name="Overmann J."/>
            <person name="Amann R."/>
            <person name="Jetten M.S.M."/>
            <person name="Mascher T."/>
            <person name="Medema M.H."/>
            <person name="Devos D.P."/>
            <person name="Kaster A.-K."/>
            <person name="Ovreas L."/>
            <person name="Rohde M."/>
            <person name="Galperin M.Y."/>
            <person name="Jogler C."/>
        </authorList>
    </citation>
    <scope>NUCLEOTIDE SEQUENCE [LARGE SCALE GENOMIC DNA]</scope>
    <source>
        <strain evidence="1 2">HG15A2</strain>
    </source>
</reference>
<evidence type="ECO:0000313" key="1">
    <source>
        <dbReference type="EMBL" id="QDS98483.1"/>
    </source>
</evidence>
<keyword evidence="2" id="KW-1185">Reference proteome</keyword>